<dbReference type="Proteomes" id="UP000651112">
    <property type="component" value="Unassembled WGS sequence"/>
</dbReference>
<organism evidence="2 3">
    <name type="scientific">Sphingobacterium chuzhouense</name>
    <dbReference type="NCBI Taxonomy" id="1742264"/>
    <lineage>
        <taxon>Bacteria</taxon>
        <taxon>Pseudomonadati</taxon>
        <taxon>Bacteroidota</taxon>
        <taxon>Sphingobacteriia</taxon>
        <taxon>Sphingobacteriales</taxon>
        <taxon>Sphingobacteriaceae</taxon>
        <taxon>Sphingobacterium</taxon>
    </lineage>
</organism>
<feature type="domain" description="Calcineurin-like phosphoesterase" evidence="1">
    <location>
        <begin position="37"/>
        <end position="211"/>
    </location>
</feature>
<dbReference type="InterPro" id="IPR004843">
    <property type="entry name" value="Calcineurin-like_PHP"/>
</dbReference>
<dbReference type="PANTHER" id="PTHR43143">
    <property type="entry name" value="METALLOPHOSPHOESTERASE, CALCINEURIN SUPERFAMILY"/>
    <property type="match status" value="1"/>
</dbReference>
<dbReference type="PANTHER" id="PTHR43143:SF1">
    <property type="entry name" value="SERINE_THREONINE-PROTEIN PHOSPHATASE CPPED1"/>
    <property type="match status" value="1"/>
</dbReference>
<accession>A0ABR7XVH6</accession>
<dbReference type="InterPro" id="IPR029052">
    <property type="entry name" value="Metallo-depent_PP-like"/>
</dbReference>
<dbReference type="Pfam" id="PF00149">
    <property type="entry name" value="Metallophos"/>
    <property type="match status" value="1"/>
</dbReference>
<gene>
    <name evidence="2" type="ORF">H8B21_15920</name>
</gene>
<name>A0ABR7XVH6_9SPHI</name>
<dbReference type="InterPro" id="IPR051918">
    <property type="entry name" value="STPP_CPPED1"/>
</dbReference>
<protein>
    <submittedName>
        <fullName evidence="2">Metallophosphoesterase</fullName>
    </submittedName>
</protein>
<evidence type="ECO:0000313" key="2">
    <source>
        <dbReference type="EMBL" id="MBD1423057.1"/>
    </source>
</evidence>
<comment type="caution">
    <text evidence="2">The sequence shown here is derived from an EMBL/GenBank/DDBJ whole genome shotgun (WGS) entry which is preliminary data.</text>
</comment>
<dbReference type="EMBL" id="JACNYL010000003">
    <property type="protein sequence ID" value="MBD1423057.1"/>
    <property type="molecule type" value="Genomic_DNA"/>
</dbReference>
<evidence type="ECO:0000259" key="1">
    <source>
        <dbReference type="Pfam" id="PF00149"/>
    </source>
</evidence>
<reference evidence="2 3" key="1">
    <citation type="submission" date="2020-08" db="EMBL/GenBank/DDBJ databases">
        <title>Sphingobacterium sp. DN00404 isolated from aquaculture water.</title>
        <authorList>
            <person name="Zhang M."/>
        </authorList>
    </citation>
    <scope>NUCLEOTIDE SEQUENCE [LARGE SCALE GENOMIC DNA]</scope>
    <source>
        <strain evidence="2 3">KCTC 42746</strain>
    </source>
</reference>
<dbReference type="RefSeq" id="WP_165295742.1">
    <property type="nucleotide sequence ID" value="NZ_JACNYL010000003.1"/>
</dbReference>
<keyword evidence="3" id="KW-1185">Reference proteome</keyword>
<sequence length="268" mass="31027">MNRRQFLYAVGATSIFLACGKGNDTDILPDEEEEVLFRFAIASDLHYGEMNTDYAMHTRNFVSAFRSFHKTNPCAFLVLNGDIIHDDPRFLPEAYDALKDVHEKLYVTQGNHDRVSDSVWLDTWKQAVNSDFTIDDMAFIFGTTSDVFGSLKCPDLDFLRTSLEKYKNKKHVFIFWHIHPHSPSMGCTENVKEVLKDYTNVRAVFNGHDHNEEGIRNIEKIPYMFDGRLGGSWGSFDRNFRIIEITKSEIITYLMTPLTRKMLNKFNV</sequence>
<evidence type="ECO:0000313" key="3">
    <source>
        <dbReference type="Proteomes" id="UP000651112"/>
    </source>
</evidence>
<dbReference type="PROSITE" id="PS51257">
    <property type="entry name" value="PROKAR_LIPOPROTEIN"/>
    <property type="match status" value="1"/>
</dbReference>
<dbReference type="SUPFAM" id="SSF56300">
    <property type="entry name" value="Metallo-dependent phosphatases"/>
    <property type="match status" value="1"/>
</dbReference>
<dbReference type="Gene3D" id="3.60.21.10">
    <property type="match status" value="1"/>
</dbReference>
<proteinExistence type="predicted"/>